<proteinExistence type="predicted"/>
<accession>A0A8J7IZ34</accession>
<dbReference type="RefSeq" id="WP_199384324.1">
    <property type="nucleotide sequence ID" value="NZ_JAEMHM010000009.1"/>
</dbReference>
<dbReference type="EMBL" id="JAEMHM010000009">
    <property type="protein sequence ID" value="MBJ6725432.1"/>
    <property type="molecule type" value="Genomic_DNA"/>
</dbReference>
<dbReference type="Gene3D" id="3.40.50.150">
    <property type="entry name" value="Vaccinia Virus protein VP39"/>
    <property type="match status" value="1"/>
</dbReference>
<keyword evidence="1" id="KW-0808">Transferase</keyword>
<keyword evidence="2" id="KW-1185">Reference proteome</keyword>
<evidence type="ECO:0000313" key="2">
    <source>
        <dbReference type="Proteomes" id="UP000636888"/>
    </source>
</evidence>
<organism evidence="1 2">
    <name type="scientific">Geomesophilobacter sediminis</name>
    <dbReference type="NCBI Taxonomy" id="2798584"/>
    <lineage>
        <taxon>Bacteria</taxon>
        <taxon>Pseudomonadati</taxon>
        <taxon>Thermodesulfobacteriota</taxon>
        <taxon>Desulfuromonadia</taxon>
        <taxon>Geobacterales</taxon>
        <taxon>Geobacteraceae</taxon>
        <taxon>Geomesophilobacter</taxon>
    </lineage>
</organism>
<dbReference type="GO" id="GO:0032259">
    <property type="term" value="P:methylation"/>
    <property type="evidence" value="ECO:0007669"/>
    <property type="project" value="UniProtKB-KW"/>
</dbReference>
<gene>
    <name evidence="1" type="ORF">JFN93_11990</name>
</gene>
<dbReference type="Proteomes" id="UP000636888">
    <property type="component" value="Unassembled WGS sequence"/>
</dbReference>
<dbReference type="InterPro" id="IPR029063">
    <property type="entry name" value="SAM-dependent_MTases_sf"/>
</dbReference>
<comment type="caution">
    <text evidence="1">The sequence shown here is derived from an EMBL/GenBank/DDBJ whole genome shotgun (WGS) entry which is preliminary data.</text>
</comment>
<dbReference type="AlphaFoldDB" id="A0A8J7IZ34"/>
<sequence length="231" mass="26570">MSSIRYEDAVPWGRSFDEYRRMFRLTDEDLGKKIIGAADGPASFNAVMKREGRHVVSCDPLYHCSGDDIRNRIEATYHSVLAQTAANQHLFEWDEIESPDALGELRMKAMQDFLSDYDQGRTEGRYVSGKLPALPFENGTFDLAICSHFLFLYSDNLPLHFHRKAVDELCRVAKELRIFPLLTYRGTPSPFAAPIVDYMRSRGYEVSVEEVPYRFQRGGNKMLRITRSHDC</sequence>
<dbReference type="SUPFAM" id="SSF53335">
    <property type="entry name" value="S-adenosyl-L-methionine-dependent methyltransferases"/>
    <property type="match status" value="1"/>
</dbReference>
<evidence type="ECO:0000313" key="1">
    <source>
        <dbReference type="EMBL" id="MBJ6725432.1"/>
    </source>
</evidence>
<keyword evidence="1" id="KW-0489">Methyltransferase</keyword>
<protein>
    <submittedName>
        <fullName evidence="1">SAM-dependent methyltransferase</fullName>
    </submittedName>
</protein>
<dbReference type="GO" id="GO:0008168">
    <property type="term" value="F:methyltransferase activity"/>
    <property type="evidence" value="ECO:0007669"/>
    <property type="project" value="UniProtKB-KW"/>
</dbReference>
<reference evidence="1" key="1">
    <citation type="submission" date="2020-12" db="EMBL/GenBank/DDBJ databases">
        <title>Geomonas sp. Red875, isolated from river sediment.</title>
        <authorList>
            <person name="Xu Z."/>
            <person name="Zhang Z."/>
            <person name="Masuda Y."/>
            <person name="Itoh H."/>
            <person name="Senoo K."/>
        </authorList>
    </citation>
    <scope>NUCLEOTIDE SEQUENCE</scope>
    <source>
        <strain evidence="1">Red875</strain>
    </source>
</reference>
<name>A0A8J7IZ34_9BACT</name>